<dbReference type="RefSeq" id="WP_246165767.1">
    <property type="nucleotide sequence ID" value="NZ_WNLP01000002.1"/>
</dbReference>
<dbReference type="EMBL" id="WNLP01000002">
    <property type="protein sequence ID" value="MUH59470.1"/>
    <property type="molecule type" value="Genomic_DNA"/>
</dbReference>
<dbReference type="Proteomes" id="UP000487882">
    <property type="component" value="Unassembled WGS sequence"/>
</dbReference>
<evidence type="ECO:0000256" key="2">
    <source>
        <dbReference type="SAM" id="Phobius"/>
    </source>
</evidence>
<sequence length="152" mass="15570">MTTSQKHASTMRWGRGSHADHSQGYGRDHERQGDEGSATVSAVALIAVVAMLMCMIAAVTCIAIAKAQARTAADLAALAAAEAYWNGTHADPCPVGAHTAQSNKASMASCAVVGTDVVIEAIVESQVPFVGAVQAQARAGPRPCSSTTMETS</sequence>
<accession>A0A7K1J4R1</accession>
<organism evidence="3 4">
    <name type="scientific">Bifidobacterium canis</name>
    <dbReference type="NCBI Taxonomy" id="2610880"/>
    <lineage>
        <taxon>Bacteria</taxon>
        <taxon>Bacillati</taxon>
        <taxon>Actinomycetota</taxon>
        <taxon>Actinomycetes</taxon>
        <taxon>Bifidobacteriales</taxon>
        <taxon>Bifidobacteriaceae</taxon>
        <taxon>Bifidobacterium</taxon>
    </lineage>
</organism>
<keyword evidence="4" id="KW-1185">Reference proteome</keyword>
<dbReference type="AlphaFoldDB" id="A0A7K1J4R1"/>
<keyword evidence="2" id="KW-1133">Transmembrane helix</keyword>
<keyword evidence="2" id="KW-0812">Transmembrane</keyword>
<proteinExistence type="predicted"/>
<dbReference type="InterPro" id="IPR021202">
    <property type="entry name" value="Rv3654c-like"/>
</dbReference>
<reference evidence="3 4" key="1">
    <citation type="submission" date="2019-09" db="EMBL/GenBank/DDBJ databases">
        <title>Bifidobacterium canis sp. nov., isolated from the digestive tract of German Shepherd dog puppy.</title>
        <authorList>
            <person name="Bunesova V."/>
        </authorList>
    </citation>
    <scope>NUCLEOTIDE SEQUENCE [LARGE SCALE GENOMIC DNA]</scope>
    <source>
        <strain evidence="3 4">GSD1FS</strain>
    </source>
</reference>
<name>A0A7K1J4R1_9BIFI</name>
<feature type="region of interest" description="Disordered" evidence="1">
    <location>
        <begin position="1"/>
        <end position="33"/>
    </location>
</feature>
<dbReference type="NCBIfam" id="TIGR03816">
    <property type="entry name" value="tadE_like_DECH"/>
    <property type="match status" value="1"/>
</dbReference>
<protein>
    <recommendedName>
        <fullName evidence="5">Pilus assembly protein TadE</fullName>
    </recommendedName>
</protein>
<evidence type="ECO:0008006" key="5">
    <source>
        <dbReference type="Google" id="ProtNLM"/>
    </source>
</evidence>
<feature type="compositionally biased region" description="Basic and acidic residues" evidence="1">
    <location>
        <begin position="17"/>
        <end position="33"/>
    </location>
</feature>
<evidence type="ECO:0000256" key="1">
    <source>
        <dbReference type="SAM" id="MobiDB-lite"/>
    </source>
</evidence>
<feature type="transmembrane region" description="Helical" evidence="2">
    <location>
        <begin position="42"/>
        <end position="65"/>
    </location>
</feature>
<gene>
    <name evidence="3" type="ORF">GSD1FS_0795</name>
</gene>
<comment type="caution">
    <text evidence="3">The sequence shown here is derived from an EMBL/GenBank/DDBJ whole genome shotgun (WGS) entry which is preliminary data.</text>
</comment>
<evidence type="ECO:0000313" key="4">
    <source>
        <dbReference type="Proteomes" id="UP000487882"/>
    </source>
</evidence>
<evidence type="ECO:0000313" key="3">
    <source>
        <dbReference type="EMBL" id="MUH59470.1"/>
    </source>
</evidence>
<keyword evidence="2" id="KW-0472">Membrane</keyword>